<sequence>DVVFPSASAYEKNGTVTNVTGEVQRLKRAVNTMGAKPDLEIMGFMAREMGAAQALGPWTPDVVFEDIRKTVRGYDVSLPVVAAGGAAQTMPLNGRIPVKSRPDLVRSDHNGLFASGTLGRYSKVLNSVVESRLNR</sequence>
<dbReference type="InterPro" id="IPR006656">
    <property type="entry name" value="Mopterin_OxRdtase"/>
</dbReference>
<protein>
    <submittedName>
        <fullName evidence="2">Molybdopterin-dependent oxidoreductase</fullName>
    </submittedName>
</protein>
<dbReference type="AlphaFoldDB" id="A0A7V8NMB9"/>
<feature type="non-terminal residue" evidence="2">
    <location>
        <position position="1"/>
    </location>
</feature>
<dbReference type="SUPFAM" id="SSF53706">
    <property type="entry name" value="Formate dehydrogenase/DMSO reductase, domains 1-3"/>
    <property type="match status" value="1"/>
</dbReference>
<dbReference type="EMBL" id="JACDQQ010000306">
    <property type="protein sequence ID" value="MBA0083959.1"/>
    <property type="molecule type" value="Genomic_DNA"/>
</dbReference>
<name>A0A7V8NMB9_9BACT</name>
<evidence type="ECO:0000259" key="1">
    <source>
        <dbReference type="Pfam" id="PF00384"/>
    </source>
</evidence>
<comment type="caution">
    <text evidence="2">The sequence shown here is derived from an EMBL/GenBank/DDBJ whole genome shotgun (WGS) entry which is preliminary data.</text>
</comment>
<accession>A0A7V8NMB9</accession>
<evidence type="ECO:0000313" key="3">
    <source>
        <dbReference type="Proteomes" id="UP000567293"/>
    </source>
</evidence>
<gene>
    <name evidence="2" type="ORF">HRJ53_03095</name>
</gene>
<feature type="domain" description="Molybdopterin oxidoreductase" evidence="1">
    <location>
        <begin position="1"/>
        <end position="42"/>
    </location>
</feature>
<dbReference type="GO" id="GO:0016491">
    <property type="term" value="F:oxidoreductase activity"/>
    <property type="evidence" value="ECO:0007669"/>
    <property type="project" value="InterPro"/>
</dbReference>
<keyword evidence="3" id="KW-1185">Reference proteome</keyword>
<proteinExistence type="predicted"/>
<dbReference type="Pfam" id="PF00384">
    <property type="entry name" value="Molybdopterin"/>
    <property type="match status" value="1"/>
</dbReference>
<dbReference type="Gene3D" id="3.40.50.740">
    <property type="match status" value="1"/>
</dbReference>
<dbReference type="Proteomes" id="UP000567293">
    <property type="component" value="Unassembled WGS sequence"/>
</dbReference>
<reference evidence="2" key="1">
    <citation type="submission" date="2020-06" db="EMBL/GenBank/DDBJ databases">
        <title>Legume-microbial interactions unlock mineral nutrients during tropical forest succession.</title>
        <authorList>
            <person name="Epihov D.Z."/>
        </authorList>
    </citation>
    <scope>NUCLEOTIDE SEQUENCE [LARGE SCALE GENOMIC DNA]</scope>
    <source>
        <strain evidence="2">Pan2503</strain>
    </source>
</reference>
<organism evidence="2 3">
    <name type="scientific">Candidatus Acidiferrum panamense</name>
    <dbReference type="NCBI Taxonomy" id="2741543"/>
    <lineage>
        <taxon>Bacteria</taxon>
        <taxon>Pseudomonadati</taxon>
        <taxon>Acidobacteriota</taxon>
        <taxon>Terriglobia</taxon>
        <taxon>Candidatus Acidiferrales</taxon>
        <taxon>Candidatus Acidiferrum</taxon>
    </lineage>
</organism>
<evidence type="ECO:0000313" key="2">
    <source>
        <dbReference type="EMBL" id="MBA0083959.1"/>
    </source>
</evidence>